<sequence>MSMDEMAEYAPGAVVPWPRFDEDDVTLLVKSWKAVSNGQMEVLGMKIYEMIFNQVPESRILFPFMKFTPGGKERKGTEFRFQALRFMQVVEQAILSINHLDELNPILENLGRRHGKLEVSAGFQPYFWTTFIECSIFNIRIFMEKAKKVSFDANEIDLSIMIWRRLLSAVIKRIEIGFYTDIANRKSNGETRKLRKQSTTTQCSAFLMKQSSRWGENNEKDK</sequence>
<dbReference type="WBParaSite" id="RSKR_0000792700.1">
    <property type="protein sequence ID" value="RSKR_0000792700.1"/>
    <property type="gene ID" value="RSKR_0000792700"/>
</dbReference>
<evidence type="ECO:0000313" key="1">
    <source>
        <dbReference type="Proteomes" id="UP000095286"/>
    </source>
</evidence>
<reference evidence="2" key="1">
    <citation type="submission" date="2016-11" db="UniProtKB">
        <authorList>
            <consortium name="WormBaseParasite"/>
        </authorList>
    </citation>
    <scope>IDENTIFICATION</scope>
    <source>
        <strain evidence="2">KR3021</strain>
    </source>
</reference>
<protein>
    <submittedName>
        <fullName evidence="2">GLOBIN domain-containing protein</fullName>
    </submittedName>
</protein>
<name>A0AC35U631_9BILA</name>
<accession>A0AC35U631</accession>
<evidence type="ECO:0000313" key="2">
    <source>
        <dbReference type="WBParaSite" id="RSKR_0000792700.1"/>
    </source>
</evidence>
<organism evidence="1 2">
    <name type="scientific">Rhabditophanes sp. KR3021</name>
    <dbReference type="NCBI Taxonomy" id="114890"/>
    <lineage>
        <taxon>Eukaryota</taxon>
        <taxon>Metazoa</taxon>
        <taxon>Ecdysozoa</taxon>
        <taxon>Nematoda</taxon>
        <taxon>Chromadorea</taxon>
        <taxon>Rhabditida</taxon>
        <taxon>Tylenchina</taxon>
        <taxon>Panagrolaimomorpha</taxon>
        <taxon>Strongyloidoidea</taxon>
        <taxon>Alloionematidae</taxon>
        <taxon>Rhabditophanes</taxon>
    </lineage>
</organism>
<proteinExistence type="predicted"/>
<dbReference type="Proteomes" id="UP000095286">
    <property type="component" value="Unplaced"/>
</dbReference>